<dbReference type="Proteomes" id="UP000055048">
    <property type="component" value="Unassembled WGS sequence"/>
</dbReference>
<dbReference type="AlphaFoldDB" id="A0A0V0UCP8"/>
<organism evidence="1 2">
    <name type="scientific">Trichinella murrelli</name>
    <dbReference type="NCBI Taxonomy" id="144512"/>
    <lineage>
        <taxon>Eukaryota</taxon>
        <taxon>Metazoa</taxon>
        <taxon>Ecdysozoa</taxon>
        <taxon>Nematoda</taxon>
        <taxon>Enoplea</taxon>
        <taxon>Dorylaimia</taxon>
        <taxon>Trichinellida</taxon>
        <taxon>Trichinellidae</taxon>
        <taxon>Trichinella</taxon>
    </lineage>
</organism>
<keyword evidence="2" id="KW-1185">Reference proteome</keyword>
<dbReference type="EMBL" id="JYDJ01000021">
    <property type="protein sequence ID" value="KRX49010.1"/>
    <property type="molecule type" value="Genomic_DNA"/>
</dbReference>
<evidence type="ECO:0000313" key="1">
    <source>
        <dbReference type="EMBL" id="KRX49010.1"/>
    </source>
</evidence>
<accession>A0A0V0UCP8</accession>
<proteinExistence type="predicted"/>
<sequence>MIIRYDTSKCSKLFLSSKKLVGSTLHIGAYHQLVNFAVESARLRNIEKLFIVLNKYLRISLKY</sequence>
<gene>
    <name evidence="1" type="ORF">T05_2908</name>
</gene>
<name>A0A0V0UCP8_9BILA</name>
<reference evidence="1 2" key="1">
    <citation type="submission" date="2015-01" db="EMBL/GenBank/DDBJ databases">
        <title>Evolution of Trichinella species and genotypes.</title>
        <authorList>
            <person name="Korhonen P.K."/>
            <person name="Edoardo P."/>
            <person name="Giuseppe L.R."/>
            <person name="Gasser R.B."/>
        </authorList>
    </citation>
    <scope>NUCLEOTIDE SEQUENCE [LARGE SCALE GENOMIC DNA]</scope>
    <source>
        <strain evidence="1">ISS417</strain>
    </source>
</reference>
<comment type="caution">
    <text evidence="1">The sequence shown here is derived from an EMBL/GenBank/DDBJ whole genome shotgun (WGS) entry which is preliminary data.</text>
</comment>
<evidence type="ECO:0000313" key="2">
    <source>
        <dbReference type="Proteomes" id="UP000055048"/>
    </source>
</evidence>
<protein>
    <submittedName>
        <fullName evidence="1">Uncharacterized protein</fullName>
    </submittedName>
</protein>